<evidence type="ECO:0000256" key="10">
    <source>
        <dbReference type="ARBA" id="ARBA00022946"/>
    </source>
</evidence>
<dbReference type="OrthoDB" id="8954335at2759"/>
<gene>
    <name evidence="19" type="primary">Eral1</name>
    <name evidence="19" type="ORF">RHICYA_R09077</name>
</gene>
<dbReference type="InterPro" id="IPR004044">
    <property type="entry name" value="KH_dom_type_2"/>
</dbReference>
<name>A0A7L1NBT6_RHICY</name>
<dbReference type="PANTHER" id="PTHR42698:SF1">
    <property type="entry name" value="GTPASE ERA, MITOCHONDRIAL"/>
    <property type="match status" value="1"/>
</dbReference>
<dbReference type="InterPro" id="IPR005225">
    <property type="entry name" value="Small_GTP-bd"/>
</dbReference>
<dbReference type="EMBL" id="VXBP01004622">
    <property type="protein sequence ID" value="NXN96915.1"/>
    <property type="molecule type" value="Genomic_DNA"/>
</dbReference>
<dbReference type="GO" id="GO:0043024">
    <property type="term" value="F:ribosomal small subunit binding"/>
    <property type="evidence" value="ECO:0007669"/>
    <property type="project" value="TreeGrafter"/>
</dbReference>
<evidence type="ECO:0000256" key="2">
    <source>
        <dbReference type="ARBA" id="ARBA00004637"/>
    </source>
</evidence>
<organism evidence="19 20">
    <name type="scientific">Rhinopomastus cyanomelas</name>
    <name type="common">Common scimitarbill</name>
    <dbReference type="NCBI Taxonomy" id="113115"/>
    <lineage>
        <taxon>Eukaryota</taxon>
        <taxon>Metazoa</taxon>
        <taxon>Chordata</taxon>
        <taxon>Craniata</taxon>
        <taxon>Vertebrata</taxon>
        <taxon>Euteleostomi</taxon>
        <taxon>Archelosauria</taxon>
        <taxon>Archosauria</taxon>
        <taxon>Dinosauria</taxon>
        <taxon>Saurischia</taxon>
        <taxon>Theropoda</taxon>
        <taxon>Coelurosauria</taxon>
        <taxon>Aves</taxon>
        <taxon>Neognathae</taxon>
        <taxon>Neoaves</taxon>
        <taxon>Telluraves</taxon>
        <taxon>Coraciimorphae</taxon>
        <taxon>Bucerotiformes</taxon>
        <taxon>Rhinopomastidae</taxon>
        <taxon>Rhinopomastus</taxon>
    </lineage>
</organism>
<keyword evidence="5" id="KW-0690">Ribosome biogenesis</keyword>
<keyword evidence="6" id="KW-0699">rRNA-binding</keyword>
<evidence type="ECO:0000256" key="7">
    <source>
        <dbReference type="ARBA" id="ARBA00022741"/>
    </source>
</evidence>
<evidence type="ECO:0000256" key="5">
    <source>
        <dbReference type="ARBA" id="ARBA00022517"/>
    </source>
</evidence>
<dbReference type="GO" id="GO:0000028">
    <property type="term" value="P:ribosomal small subunit assembly"/>
    <property type="evidence" value="ECO:0007669"/>
    <property type="project" value="TreeGrafter"/>
</dbReference>
<dbReference type="NCBIfam" id="TIGR00231">
    <property type="entry name" value="small_GTP"/>
    <property type="match status" value="1"/>
</dbReference>
<keyword evidence="8" id="KW-0999">Mitochondrion inner membrane</keyword>
<dbReference type="GO" id="GO:0005525">
    <property type="term" value="F:GTP binding"/>
    <property type="evidence" value="ECO:0007669"/>
    <property type="project" value="UniProtKB-UniRule"/>
</dbReference>
<keyword evidence="11" id="KW-0496">Mitochondrion</keyword>
<comment type="function">
    <text evidence="14">Probable GTPase that plays a role in the mitochondrial ribosomal small subunit assembly. Specifically binds the 12S mitochondrial rRNA (12S mt-rRNA) to a 33 nucleotide section delineating the 3' terminal stem-loop region. May act as a chaperone that protects the 12S mt-rRNA on the 28S mitoribosomal subunit during ribosomal small subunit assembly.</text>
</comment>
<dbReference type="GO" id="GO:0005743">
    <property type="term" value="C:mitochondrial inner membrane"/>
    <property type="evidence" value="ECO:0007669"/>
    <property type="project" value="UniProtKB-SubCell"/>
</dbReference>
<dbReference type="CDD" id="cd22534">
    <property type="entry name" value="KH-II_Era"/>
    <property type="match status" value="1"/>
</dbReference>
<proteinExistence type="inferred from homology"/>
<dbReference type="InterPro" id="IPR015946">
    <property type="entry name" value="KH_dom-like_a/b"/>
</dbReference>
<evidence type="ECO:0000256" key="4">
    <source>
        <dbReference type="ARBA" id="ARBA00019149"/>
    </source>
</evidence>
<dbReference type="SUPFAM" id="SSF52540">
    <property type="entry name" value="P-loop containing nucleoside triphosphate hydrolases"/>
    <property type="match status" value="1"/>
</dbReference>
<feature type="region of interest" description="G2" evidence="16">
    <location>
        <begin position="61"/>
        <end position="65"/>
    </location>
</feature>
<evidence type="ECO:0000256" key="16">
    <source>
        <dbReference type="PROSITE-ProRule" id="PRU01050"/>
    </source>
</evidence>
<evidence type="ECO:0000256" key="6">
    <source>
        <dbReference type="ARBA" id="ARBA00022730"/>
    </source>
</evidence>
<evidence type="ECO:0000256" key="1">
    <source>
        <dbReference type="ARBA" id="ARBA00004305"/>
    </source>
</evidence>
<accession>A0A7L1NBT6</accession>
<feature type="compositionally biased region" description="Polar residues" evidence="17">
    <location>
        <begin position="222"/>
        <end position="233"/>
    </location>
</feature>
<evidence type="ECO:0000256" key="8">
    <source>
        <dbReference type="ARBA" id="ARBA00022792"/>
    </source>
</evidence>
<evidence type="ECO:0000256" key="15">
    <source>
        <dbReference type="ARBA" id="ARBA00030975"/>
    </source>
</evidence>
<feature type="region of interest" description="G3" evidence="16">
    <location>
        <begin position="82"/>
        <end position="85"/>
    </location>
</feature>
<dbReference type="Pfam" id="PF01926">
    <property type="entry name" value="MMR_HSR1"/>
    <property type="match status" value="1"/>
</dbReference>
<dbReference type="Gene3D" id="3.30.300.20">
    <property type="match status" value="1"/>
</dbReference>
<evidence type="ECO:0000256" key="9">
    <source>
        <dbReference type="ARBA" id="ARBA00022884"/>
    </source>
</evidence>
<comment type="subcellular location">
    <subcellularLocation>
        <location evidence="2">Mitochondrion inner membrane</location>
        <topology evidence="2">Peripheral membrane protein</topology>
    </subcellularLocation>
    <subcellularLocation>
        <location evidence="1">Mitochondrion matrix</location>
    </subcellularLocation>
</comment>
<comment type="similarity">
    <text evidence="3 16">Belongs to the TRAFAC class TrmE-Era-EngA-EngB-Septin-like GTPase superfamily. Era GTPase family.</text>
</comment>
<feature type="domain" description="Era-type G" evidence="18">
    <location>
        <begin position="27"/>
        <end position="293"/>
    </location>
</feature>
<keyword evidence="9" id="KW-0694">RNA-binding</keyword>
<dbReference type="AlphaFoldDB" id="A0A7L1NBT6"/>
<sequence>HPPPIATSKVEQKRLLENQPDQPQNPKVLRIAIIGAPNAGKSTLSNQLLGRKVFPVSKKVHTTRCKARGVITCEDTQLIILDTPGLTNRFKAKRHRLEKAMLTDPWDSMKHADLVLVLVDVSDHWTRDSLSKDVLKCLSHFPQIPSVLVLNKVDLVKNKFILLQLVNELTEGIVNGKKLEVRSDFRSKSSSSAKPSEDITRASPLENRPLESHCLEKAQESPEGSSLDNSSGMRASESGLGTEEAQEPKQCGPRDIKYMRGWPYFQEIFMLAAVHGEEVDTLKQYLLMQAKPGPWEFHSGVLTSQSPQEICDNIIRAKILEYLPLEVPYGVVQVTEMWEEGPSGELVIVQNLLVPRKSHMLMLIGRGGKVISRIAEEAGQELMNIFLCDVCLKLKVDVKT</sequence>
<keyword evidence="20" id="KW-1185">Reference proteome</keyword>
<evidence type="ECO:0000256" key="3">
    <source>
        <dbReference type="ARBA" id="ARBA00007921"/>
    </source>
</evidence>
<keyword evidence="10" id="KW-0809">Transit peptide</keyword>
<dbReference type="InterPro" id="IPR030388">
    <property type="entry name" value="G_ERA_dom"/>
</dbReference>
<dbReference type="InterPro" id="IPR027417">
    <property type="entry name" value="P-loop_NTPase"/>
</dbReference>
<dbReference type="Proteomes" id="UP000565785">
    <property type="component" value="Unassembled WGS sequence"/>
</dbReference>
<dbReference type="Pfam" id="PF07650">
    <property type="entry name" value="KH_2"/>
    <property type="match status" value="1"/>
</dbReference>
<feature type="region of interest" description="Disordered" evidence="17">
    <location>
        <begin position="184"/>
        <end position="252"/>
    </location>
</feature>
<keyword evidence="13" id="KW-0472">Membrane</keyword>
<feature type="region of interest" description="G1" evidence="16">
    <location>
        <begin position="35"/>
        <end position="42"/>
    </location>
</feature>
<evidence type="ECO:0000313" key="20">
    <source>
        <dbReference type="Proteomes" id="UP000565785"/>
    </source>
</evidence>
<evidence type="ECO:0000256" key="12">
    <source>
        <dbReference type="ARBA" id="ARBA00023134"/>
    </source>
</evidence>
<dbReference type="FunFam" id="3.30.300.20:FF:000016">
    <property type="entry name" value="GTPase Era, mitochondrial isoform 1"/>
    <property type="match status" value="1"/>
</dbReference>
<dbReference type="InterPro" id="IPR006073">
    <property type="entry name" value="GTP-bd"/>
</dbReference>
<evidence type="ECO:0000256" key="13">
    <source>
        <dbReference type="ARBA" id="ARBA00023136"/>
    </source>
</evidence>
<feature type="non-terminal residue" evidence="19">
    <location>
        <position position="1"/>
    </location>
</feature>
<dbReference type="FunFam" id="3.40.50.300:FF:002220">
    <property type="entry name" value="GTPase Era, mitochondrial"/>
    <property type="match status" value="1"/>
</dbReference>
<keyword evidence="7 16" id="KW-0547">Nucleotide-binding</keyword>
<feature type="region of interest" description="G5" evidence="16">
    <location>
        <begin position="271"/>
        <end position="273"/>
    </location>
</feature>
<reference evidence="19 20" key="1">
    <citation type="submission" date="2019-09" db="EMBL/GenBank/DDBJ databases">
        <title>Bird 10,000 Genomes (B10K) Project - Family phase.</title>
        <authorList>
            <person name="Zhang G."/>
        </authorList>
    </citation>
    <scope>NUCLEOTIDE SEQUENCE [LARGE SCALE GENOMIC DNA]</scope>
    <source>
        <strain evidence="19">B10K-DU-002-35</strain>
        <tissue evidence="19">Muscle</tissue>
    </source>
</reference>
<dbReference type="HAMAP" id="MF_00367">
    <property type="entry name" value="GTPase_Era"/>
    <property type="match status" value="1"/>
</dbReference>
<comment type="caution">
    <text evidence="19">The sequence shown here is derived from an EMBL/GenBank/DDBJ whole genome shotgun (WGS) entry which is preliminary data.</text>
</comment>
<evidence type="ECO:0000259" key="18">
    <source>
        <dbReference type="PROSITE" id="PS51713"/>
    </source>
</evidence>
<dbReference type="PANTHER" id="PTHR42698">
    <property type="entry name" value="GTPASE ERA"/>
    <property type="match status" value="1"/>
</dbReference>
<evidence type="ECO:0000256" key="17">
    <source>
        <dbReference type="SAM" id="MobiDB-lite"/>
    </source>
</evidence>
<evidence type="ECO:0000256" key="14">
    <source>
        <dbReference type="ARBA" id="ARBA00025227"/>
    </source>
</evidence>
<dbReference type="Gene3D" id="3.40.50.300">
    <property type="entry name" value="P-loop containing nucleotide triphosphate hydrolases"/>
    <property type="match status" value="1"/>
</dbReference>
<evidence type="ECO:0000313" key="19">
    <source>
        <dbReference type="EMBL" id="NXN96915.1"/>
    </source>
</evidence>
<feature type="non-terminal residue" evidence="19">
    <location>
        <position position="400"/>
    </location>
</feature>
<dbReference type="PROSITE" id="PS51713">
    <property type="entry name" value="G_ERA"/>
    <property type="match status" value="1"/>
</dbReference>
<dbReference type="GO" id="GO:0005759">
    <property type="term" value="C:mitochondrial matrix"/>
    <property type="evidence" value="ECO:0007669"/>
    <property type="project" value="UniProtKB-SubCell"/>
</dbReference>
<protein>
    <recommendedName>
        <fullName evidence="4">GTPase Era, mitochondrial</fullName>
    </recommendedName>
    <alternativeName>
        <fullName evidence="15">ERA-like protein 1</fullName>
    </alternativeName>
</protein>
<dbReference type="GO" id="GO:0019843">
    <property type="term" value="F:rRNA binding"/>
    <property type="evidence" value="ECO:0007669"/>
    <property type="project" value="UniProtKB-KW"/>
</dbReference>
<keyword evidence="12 16" id="KW-0342">GTP-binding</keyword>
<evidence type="ECO:0000256" key="11">
    <source>
        <dbReference type="ARBA" id="ARBA00023128"/>
    </source>
</evidence>
<dbReference type="InterPro" id="IPR005662">
    <property type="entry name" value="GTPase_Era-like"/>
</dbReference>
<feature type="compositionally biased region" description="Basic and acidic residues" evidence="17">
    <location>
        <begin position="208"/>
        <end position="220"/>
    </location>
</feature>
<feature type="region of interest" description="G4" evidence="16">
    <location>
        <begin position="151"/>
        <end position="154"/>
    </location>
</feature>
<dbReference type="CDD" id="cd04163">
    <property type="entry name" value="Era"/>
    <property type="match status" value="1"/>
</dbReference>